<feature type="region of interest" description="Disordered" evidence="1">
    <location>
        <begin position="1"/>
        <end position="79"/>
    </location>
</feature>
<gene>
    <name evidence="2" type="ORF">O9K51_06968</name>
</gene>
<protein>
    <submittedName>
        <fullName evidence="2">Uncharacterized protein</fullName>
    </submittedName>
</protein>
<evidence type="ECO:0000313" key="3">
    <source>
        <dbReference type="Proteomes" id="UP001163105"/>
    </source>
</evidence>
<dbReference type="EMBL" id="JAQHRD010000005">
    <property type="protein sequence ID" value="KAJ6441173.1"/>
    <property type="molecule type" value="Genomic_DNA"/>
</dbReference>
<evidence type="ECO:0000256" key="1">
    <source>
        <dbReference type="SAM" id="MobiDB-lite"/>
    </source>
</evidence>
<comment type="caution">
    <text evidence="2">The sequence shown here is derived from an EMBL/GenBank/DDBJ whole genome shotgun (WGS) entry which is preliminary data.</text>
</comment>
<evidence type="ECO:0000313" key="2">
    <source>
        <dbReference type="EMBL" id="KAJ6441173.1"/>
    </source>
</evidence>
<accession>A0AB34FPX7</accession>
<proteinExistence type="predicted"/>
<dbReference type="AlphaFoldDB" id="A0AB34FPX7"/>
<dbReference type="Proteomes" id="UP001163105">
    <property type="component" value="Unassembled WGS sequence"/>
</dbReference>
<organism evidence="2 3">
    <name type="scientific">Purpureocillium lavendulum</name>
    <dbReference type="NCBI Taxonomy" id="1247861"/>
    <lineage>
        <taxon>Eukaryota</taxon>
        <taxon>Fungi</taxon>
        <taxon>Dikarya</taxon>
        <taxon>Ascomycota</taxon>
        <taxon>Pezizomycotina</taxon>
        <taxon>Sordariomycetes</taxon>
        <taxon>Hypocreomycetidae</taxon>
        <taxon>Hypocreales</taxon>
        <taxon>Ophiocordycipitaceae</taxon>
        <taxon>Purpureocillium</taxon>
    </lineage>
</organism>
<name>A0AB34FPX7_9HYPO</name>
<keyword evidence="3" id="KW-1185">Reference proteome</keyword>
<sequence>MCVPEAGGKERAPALSARQRANRQRKRAAATPHRQPELGGQRKAGSEPVAKHHDGNMSGLGSMGAAARGHGERGLCWVL</sequence>
<reference evidence="2" key="1">
    <citation type="submission" date="2023-01" db="EMBL/GenBank/DDBJ databases">
        <title>The growth and conidiation of Purpureocillium lavendulum are regulated by nitrogen source and histone H3K14 acetylation.</title>
        <authorList>
            <person name="Tang P."/>
            <person name="Han J."/>
            <person name="Zhang C."/>
            <person name="Tang P."/>
            <person name="Qi F."/>
            <person name="Zhang K."/>
            <person name="Liang L."/>
        </authorList>
    </citation>
    <scope>NUCLEOTIDE SEQUENCE</scope>
    <source>
        <strain evidence="2">YMF1.00683</strain>
    </source>
</reference>